<reference evidence="2" key="1">
    <citation type="submission" date="2009-11" db="EMBL/GenBank/DDBJ databases">
        <authorList>
            <consortium name="The Broad Institute Genome Sequencing Platform"/>
            <person name="Ward D."/>
            <person name="Feldgarden M."/>
            <person name="Earl A."/>
            <person name="Young S.K."/>
            <person name="Zeng Q."/>
            <person name="Koehrsen M."/>
            <person name="Alvarado L."/>
            <person name="Berlin A."/>
            <person name="Bochicchio J."/>
            <person name="Borenstein D."/>
            <person name="Chapman S.B."/>
            <person name="Chen Z."/>
            <person name="Engels R."/>
            <person name="Freedman E."/>
            <person name="Gellesch M."/>
            <person name="Goldberg J."/>
            <person name="Griggs A."/>
            <person name="Gujja S."/>
            <person name="Heilman E."/>
            <person name="Heiman D."/>
            <person name="Hepburn T."/>
            <person name="Howarth C."/>
            <person name="Jen D."/>
            <person name="Larson L."/>
            <person name="Lewis B."/>
            <person name="Mehta T."/>
            <person name="Park D."/>
            <person name="Pearson M."/>
            <person name="Roberts A."/>
            <person name="Saif S."/>
            <person name="Shea T."/>
            <person name="Shenoy N."/>
            <person name="Sisk P."/>
            <person name="Stolte C."/>
            <person name="Sykes S."/>
            <person name="Thomson T."/>
            <person name="Walk T."/>
            <person name="White J."/>
            <person name="Yandava C."/>
            <person name="Izard J."/>
            <person name="Baranova O.V."/>
            <person name="Blanton J.M."/>
            <person name="Tanner A.C."/>
            <person name="Dewhirst F.E."/>
            <person name="Haas B."/>
            <person name="Nusbaum C."/>
            <person name="Birren B."/>
        </authorList>
    </citation>
    <scope>NUCLEOTIDE SEQUENCE [LARGE SCALE GENOMIC DNA]</scope>
    <source>
        <strain evidence="2">1-1 BBBD Race 1</strain>
    </source>
</reference>
<dbReference type="Proteomes" id="UP000005240">
    <property type="component" value="Unassembled WGS sequence"/>
</dbReference>
<gene>
    <name evidence="2" type="ORF">PTTG_25971</name>
</gene>
<evidence type="ECO:0000313" key="2">
    <source>
        <dbReference type="EMBL" id="OAV97501.1"/>
    </source>
</evidence>
<reference evidence="3" key="4">
    <citation type="submission" date="2025-05" db="UniProtKB">
        <authorList>
            <consortium name="EnsemblFungi"/>
        </authorList>
    </citation>
    <scope>IDENTIFICATION</scope>
    <source>
        <strain evidence="3">isolate 1-1 / race 1 (BBBD)</strain>
    </source>
</reference>
<dbReference type="AlphaFoldDB" id="A0A180GYC8"/>
<reference evidence="2" key="2">
    <citation type="submission" date="2016-05" db="EMBL/GenBank/DDBJ databases">
        <title>Comparative analysis highlights variable genome content of wheat rusts and divergence of the mating loci.</title>
        <authorList>
            <person name="Cuomo C.A."/>
            <person name="Bakkeren G."/>
            <person name="Szabo L."/>
            <person name="Khalil H."/>
            <person name="Joly D."/>
            <person name="Goldberg J."/>
            <person name="Young S."/>
            <person name="Zeng Q."/>
            <person name="Fellers J."/>
        </authorList>
    </citation>
    <scope>NUCLEOTIDE SEQUENCE [LARGE SCALE GENOMIC DNA]</scope>
    <source>
        <strain evidence="2">1-1 BBBD Race 1</strain>
    </source>
</reference>
<evidence type="ECO:0000313" key="3">
    <source>
        <dbReference type="EnsemblFungi" id="PTTG_25971-t43_1-p1"/>
    </source>
</evidence>
<reference evidence="3 4" key="3">
    <citation type="journal article" date="2017" name="G3 (Bethesda)">
        <title>Comparative analysis highlights variable genome content of wheat rusts and divergence of the mating loci.</title>
        <authorList>
            <person name="Cuomo C.A."/>
            <person name="Bakkeren G."/>
            <person name="Khalil H.B."/>
            <person name="Panwar V."/>
            <person name="Joly D."/>
            <person name="Linning R."/>
            <person name="Sakthikumar S."/>
            <person name="Song X."/>
            <person name="Adiconis X."/>
            <person name="Fan L."/>
            <person name="Goldberg J.M."/>
            <person name="Levin J.Z."/>
            <person name="Young S."/>
            <person name="Zeng Q."/>
            <person name="Anikster Y."/>
            <person name="Bruce M."/>
            <person name="Wang M."/>
            <person name="Yin C."/>
            <person name="McCallum B."/>
            <person name="Szabo L.J."/>
            <person name="Hulbert S."/>
            <person name="Chen X."/>
            <person name="Fellers J.P."/>
        </authorList>
    </citation>
    <scope>NUCLEOTIDE SEQUENCE</scope>
    <source>
        <strain evidence="3">isolate 1-1 / race 1 (BBBD)</strain>
        <strain evidence="4">Isolate 1-1 / race 1 (BBBD)</strain>
    </source>
</reference>
<proteinExistence type="predicted"/>
<feature type="compositionally biased region" description="Basic and acidic residues" evidence="1">
    <location>
        <begin position="1"/>
        <end position="14"/>
    </location>
</feature>
<feature type="compositionally biased region" description="Pro residues" evidence="1">
    <location>
        <begin position="42"/>
        <end position="52"/>
    </location>
</feature>
<dbReference type="VEuPathDB" id="FungiDB:PTTG_25971"/>
<organism evidence="2">
    <name type="scientific">Puccinia triticina (isolate 1-1 / race 1 (BBBD))</name>
    <name type="common">Brown leaf rust fungus</name>
    <dbReference type="NCBI Taxonomy" id="630390"/>
    <lineage>
        <taxon>Eukaryota</taxon>
        <taxon>Fungi</taxon>
        <taxon>Dikarya</taxon>
        <taxon>Basidiomycota</taxon>
        <taxon>Pucciniomycotina</taxon>
        <taxon>Pucciniomycetes</taxon>
        <taxon>Pucciniales</taxon>
        <taxon>Pucciniaceae</taxon>
        <taxon>Puccinia</taxon>
    </lineage>
</organism>
<keyword evidence="4" id="KW-1185">Reference proteome</keyword>
<feature type="region of interest" description="Disordered" evidence="1">
    <location>
        <begin position="1"/>
        <end position="56"/>
    </location>
</feature>
<sequence length="118" mass="12806">MKRAWGRKEEEPGRRKPGPPTRRLTPAIDGLILTPLSQPSTSPTPIPAPRFPSPILQRTRGWMTGQICRRWPSAGPSAQAALPPSFGRPGGKESSGLYIHPVRLFPSHVRSAVEGGVL</sequence>
<evidence type="ECO:0000256" key="1">
    <source>
        <dbReference type="SAM" id="MobiDB-lite"/>
    </source>
</evidence>
<dbReference type="EMBL" id="ADAS02000012">
    <property type="protein sequence ID" value="OAV97501.1"/>
    <property type="molecule type" value="Genomic_DNA"/>
</dbReference>
<evidence type="ECO:0000313" key="4">
    <source>
        <dbReference type="Proteomes" id="UP000005240"/>
    </source>
</evidence>
<name>A0A180GYC8_PUCT1</name>
<feature type="compositionally biased region" description="Low complexity" evidence="1">
    <location>
        <begin position="21"/>
        <end position="41"/>
    </location>
</feature>
<dbReference type="EnsemblFungi" id="PTTG_25971-t43_1">
    <property type="protein sequence ID" value="PTTG_25971-t43_1-p1"/>
    <property type="gene ID" value="PTTG_25971"/>
</dbReference>
<accession>A0A180GYC8</accession>
<protein>
    <submittedName>
        <fullName evidence="2 3">Uncharacterized protein</fullName>
    </submittedName>
</protein>